<dbReference type="EMBL" id="QFGA01000001">
    <property type="protein sequence ID" value="TEB08110.1"/>
    <property type="molecule type" value="Genomic_DNA"/>
</dbReference>
<evidence type="ECO:0000313" key="1">
    <source>
        <dbReference type="EMBL" id="TEB08110.1"/>
    </source>
</evidence>
<accession>A0A4Y7RH82</accession>
<name>A0A4Y7RH82_9FIRM</name>
<organism evidence="1 2">
    <name type="scientific">Pelotomaculum schinkii</name>
    <dbReference type="NCBI Taxonomy" id="78350"/>
    <lineage>
        <taxon>Bacteria</taxon>
        <taxon>Bacillati</taxon>
        <taxon>Bacillota</taxon>
        <taxon>Clostridia</taxon>
        <taxon>Eubacteriales</taxon>
        <taxon>Desulfotomaculaceae</taxon>
        <taxon>Pelotomaculum</taxon>
    </lineage>
</organism>
<dbReference type="AlphaFoldDB" id="A0A4Y7RH82"/>
<gene>
    <name evidence="1" type="ORF">Psch_01665</name>
</gene>
<protein>
    <submittedName>
        <fullName evidence="1">Uncharacterized protein</fullName>
    </submittedName>
</protein>
<reference evidence="1 2" key="1">
    <citation type="journal article" date="2018" name="Environ. Microbiol.">
        <title>Novel energy conservation strategies and behaviour of Pelotomaculum schinkii driving syntrophic propionate catabolism.</title>
        <authorList>
            <person name="Hidalgo-Ahumada C.A.P."/>
            <person name="Nobu M.K."/>
            <person name="Narihiro T."/>
            <person name="Tamaki H."/>
            <person name="Liu W.T."/>
            <person name="Kamagata Y."/>
            <person name="Stams A.J.M."/>
            <person name="Imachi H."/>
            <person name="Sousa D.Z."/>
        </authorList>
    </citation>
    <scope>NUCLEOTIDE SEQUENCE [LARGE SCALE GENOMIC DNA]</scope>
    <source>
        <strain evidence="1 2">HH</strain>
    </source>
</reference>
<dbReference type="Proteomes" id="UP000298324">
    <property type="component" value="Unassembled WGS sequence"/>
</dbReference>
<keyword evidence="2" id="KW-1185">Reference proteome</keyword>
<comment type="caution">
    <text evidence="1">The sequence shown here is derived from an EMBL/GenBank/DDBJ whole genome shotgun (WGS) entry which is preliminary data.</text>
</comment>
<dbReference type="RefSeq" id="WP_190239836.1">
    <property type="nucleotide sequence ID" value="NZ_QFGA01000001.1"/>
</dbReference>
<sequence length="131" mass="15261">MVNQQRRAIIEGIALDSLLKGCTDSEAISMLFWKLSSLDPPVSYEEQLLFCAFYRIYESYLNAKITSTEKAFEILGISISKLNMSQSRIIKEAKLSYWKQYNELSHDLKKLLFHAYEIGRKKKALSYICKY</sequence>
<evidence type="ECO:0000313" key="2">
    <source>
        <dbReference type="Proteomes" id="UP000298324"/>
    </source>
</evidence>
<proteinExistence type="predicted"/>